<evidence type="ECO:0000256" key="1">
    <source>
        <dbReference type="SAM" id="SignalP"/>
    </source>
</evidence>
<comment type="caution">
    <text evidence="2">The sequence shown here is derived from an EMBL/GenBank/DDBJ whole genome shotgun (WGS) entry which is preliminary data.</text>
</comment>
<dbReference type="EMBL" id="JAEPRD010000004">
    <property type="protein sequence ID" value="KAG2213116.1"/>
    <property type="molecule type" value="Genomic_DNA"/>
</dbReference>
<evidence type="ECO:0000313" key="3">
    <source>
        <dbReference type="Proteomes" id="UP000603453"/>
    </source>
</evidence>
<organism evidence="2 3">
    <name type="scientific">Mucor saturninus</name>
    <dbReference type="NCBI Taxonomy" id="64648"/>
    <lineage>
        <taxon>Eukaryota</taxon>
        <taxon>Fungi</taxon>
        <taxon>Fungi incertae sedis</taxon>
        <taxon>Mucoromycota</taxon>
        <taxon>Mucoromycotina</taxon>
        <taxon>Mucoromycetes</taxon>
        <taxon>Mucorales</taxon>
        <taxon>Mucorineae</taxon>
        <taxon>Mucoraceae</taxon>
        <taxon>Mucor</taxon>
    </lineage>
</organism>
<feature type="chain" id="PRO_5034921802" evidence="1">
    <location>
        <begin position="20"/>
        <end position="109"/>
    </location>
</feature>
<gene>
    <name evidence="2" type="ORF">INT47_011265</name>
</gene>
<reference evidence="2" key="1">
    <citation type="submission" date="2020-12" db="EMBL/GenBank/DDBJ databases">
        <title>Metabolic potential, ecology and presence of endohyphal bacteria is reflected in genomic diversity of Mucoromycotina.</title>
        <authorList>
            <person name="Muszewska A."/>
            <person name="Okrasinska A."/>
            <person name="Steczkiewicz K."/>
            <person name="Drgas O."/>
            <person name="Orlowska M."/>
            <person name="Perlinska-Lenart U."/>
            <person name="Aleksandrzak-Piekarczyk T."/>
            <person name="Szatraj K."/>
            <person name="Zielenkiewicz U."/>
            <person name="Pilsyk S."/>
            <person name="Malc E."/>
            <person name="Mieczkowski P."/>
            <person name="Kruszewska J.S."/>
            <person name="Biernat P."/>
            <person name="Pawlowska J."/>
        </authorList>
    </citation>
    <scope>NUCLEOTIDE SEQUENCE</scope>
    <source>
        <strain evidence="2">WA0000017839</strain>
    </source>
</reference>
<feature type="signal peptide" evidence="1">
    <location>
        <begin position="1"/>
        <end position="19"/>
    </location>
</feature>
<proteinExistence type="predicted"/>
<dbReference type="AlphaFoldDB" id="A0A8H7RL22"/>
<protein>
    <submittedName>
        <fullName evidence="2">Uncharacterized protein</fullName>
    </submittedName>
</protein>
<keyword evidence="3" id="KW-1185">Reference proteome</keyword>
<keyword evidence="1" id="KW-0732">Signal</keyword>
<name>A0A8H7RL22_9FUNG</name>
<accession>A0A8H7RL22</accession>
<evidence type="ECO:0000313" key="2">
    <source>
        <dbReference type="EMBL" id="KAG2213116.1"/>
    </source>
</evidence>
<sequence length="109" mass="12095">MRLSSVIIIFGTLIPAVFAATPVKLACLLNKGTTEQCYVRTIERSGCPNYRGIMEECETPGYITYQCSVCSFEDSENTMFAEGKKSITTWCNGFKGNVEVYNNTIKPCP</sequence>
<dbReference type="Proteomes" id="UP000603453">
    <property type="component" value="Unassembled WGS sequence"/>
</dbReference>